<gene>
    <name evidence="6" type="ORF">WS72_11960</name>
</gene>
<evidence type="ECO:0000256" key="1">
    <source>
        <dbReference type="ARBA" id="ARBA00001954"/>
    </source>
</evidence>
<organism evidence="6 7">
    <name type="scientific">Burkholderia savannae</name>
    <dbReference type="NCBI Taxonomy" id="1637837"/>
    <lineage>
        <taxon>Bacteria</taxon>
        <taxon>Pseudomonadati</taxon>
        <taxon>Pseudomonadota</taxon>
        <taxon>Betaproteobacteria</taxon>
        <taxon>Burkholderiales</taxon>
        <taxon>Burkholderiaceae</taxon>
        <taxon>Burkholderia</taxon>
        <taxon>pseudomallei group</taxon>
    </lineage>
</organism>
<evidence type="ECO:0000256" key="5">
    <source>
        <dbReference type="ARBA" id="ARBA00023004"/>
    </source>
</evidence>
<keyword evidence="4" id="KW-0560">Oxidoreductase</keyword>
<comment type="caution">
    <text evidence="6">The sequence shown here is derived from an EMBL/GenBank/DDBJ whole genome shotgun (WGS) entry which is preliminary data.</text>
</comment>
<proteinExistence type="inferred from homology"/>
<keyword evidence="5" id="KW-0408">Iron</keyword>
<evidence type="ECO:0000256" key="2">
    <source>
        <dbReference type="ARBA" id="ARBA00006787"/>
    </source>
</evidence>
<evidence type="ECO:0000313" key="6">
    <source>
        <dbReference type="EMBL" id="KWZ43499.1"/>
    </source>
</evidence>
<dbReference type="InterPro" id="IPR004294">
    <property type="entry name" value="Carotenoid_Oase"/>
</dbReference>
<keyword evidence="3" id="KW-0479">Metal-binding</keyword>
<sequence length="443" mass="48823">MQTLDLNAGALAPVADEIDAFDLRVTGAIPRALNGALVRNGPNPLRGRFEGSGVLSWWPEDAMLHAVAFRDGRATRYRNRWARTRRWAHAVAPERAPSLVDTNPNVNVLVHAGEILALAEGGAPLAITAGLESIGASRRHSALAHGMNAHPKIDPRTGELIAFRADWNRPWLRYGVANAAGEQTVDVEIELPAPSMMHDIAITATHSIVFDLNVAYDFSMLSRGHRMPLRWHDERGARIGVVPRHGGDVRWFDVTPCFIQHVVNAYDLDRSAIVLDVVRYPWFLRVARGGRAFDDNPCGVLWRYVIDLDTGIVAEQPLDDAGIELPRINESRTGRRHRYLYAAEQPSHVALRGVARYDVDGGSIQRYRVPPGDQNSEPVFVPRPGATDEDDGWVLVCVYRHATDTSDVVILDGRAVDGEPVATVHLPRRIPAGFHGAWVASDG</sequence>
<evidence type="ECO:0000256" key="3">
    <source>
        <dbReference type="ARBA" id="ARBA00022723"/>
    </source>
</evidence>
<name>A0ABR5TI05_9BURK</name>
<reference evidence="6 7" key="1">
    <citation type="submission" date="2015-11" db="EMBL/GenBank/DDBJ databases">
        <authorList>
            <person name="Sahl J."/>
            <person name="Wagner D."/>
            <person name="Keim P."/>
        </authorList>
    </citation>
    <scope>NUCLEOTIDE SEQUENCE [LARGE SCALE GENOMIC DNA]</scope>
    <source>
        <strain evidence="6 7">BDU18</strain>
    </source>
</reference>
<keyword evidence="7" id="KW-1185">Reference proteome</keyword>
<dbReference type="EMBL" id="LNJQ01000001">
    <property type="protein sequence ID" value="KWZ43499.1"/>
    <property type="molecule type" value="Genomic_DNA"/>
</dbReference>
<protein>
    <submittedName>
        <fullName evidence="6">Carotenoid oxygenase</fullName>
    </submittedName>
</protein>
<evidence type="ECO:0000313" key="7">
    <source>
        <dbReference type="Proteomes" id="UP000070255"/>
    </source>
</evidence>
<accession>A0ABR5TI05</accession>
<dbReference type="RefSeq" id="WP_060356785.1">
    <property type="nucleotide sequence ID" value="NZ_LNJQ01000001.1"/>
</dbReference>
<comment type="similarity">
    <text evidence="2">Belongs to the carotenoid oxygenase family.</text>
</comment>
<dbReference type="Pfam" id="PF03055">
    <property type="entry name" value="RPE65"/>
    <property type="match status" value="1"/>
</dbReference>
<dbReference type="Proteomes" id="UP000070255">
    <property type="component" value="Unassembled WGS sequence"/>
</dbReference>
<dbReference type="PANTHER" id="PTHR10543">
    <property type="entry name" value="BETA-CAROTENE DIOXYGENASE"/>
    <property type="match status" value="1"/>
</dbReference>
<evidence type="ECO:0000256" key="4">
    <source>
        <dbReference type="ARBA" id="ARBA00023002"/>
    </source>
</evidence>
<comment type="cofactor">
    <cofactor evidence="1">
        <name>Fe(2+)</name>
        <dbReference type="ChEBI" id="CHEBI:29033"/>
    </cofactor>
</comment>
<dbReference type="PANTHER" id="PTHR10543:SF89">
    <property type="entry name" value="CAROTENOID 9,10(9',10')-CLEAVAGE DIOXYGENASE 1"/>
    <property type="match status" value="1"/>
</dbReference>